<dbReference type="KEGG" id="hbu:Hbut_0606"/>
<dbReference type="NCBIfam" id="TIGR01727">
    <property type="entry name" value="oligo_HPY"/>
    <property type="match status" value="1"/>
</dbReference>
<dbReference type="GO" id="GO:0015413">
    <property type="term" value="F:ABC-type nickel transporter activity"/>
    <property type="evidence" value="ECO:0007669"/>
    <property type="project" value="UniProtKB-EC"/>
</dbReference>
<evidence type="ECO:0000256" key="9">
    <source>
        <dbReference type="ARBA" id="ARBA00038669"/>
    </source>
</evidence>
<proteinExistence type="predicted"/>
<dbReference type="Gene3D" id="3.40.50.300">
    <property type="entry name" value="P-loop containing nucleotide triphosphate hydrolases"/>
    <property type="match status" value="1"/>
</dbReference>
<dbReference type="STRING" id="415426.Hbut_0606"/>
<dbReference type="GO" id="GO:0005886">
    <property type="term" value="C:plasma membrane"/>
    <property type="evidence" value="ECO:0007669"/>
    <property type="project" value="UniProtKB-SubCell"/>
</dbReference>
<accession>A2BKF4</accession>
<dbReference type="eggNOG" id="arCOG00181">
    <property type="taxonomic scope" value="Archaea"/>
</dbReference>
<evidence type="ECO:0000256" key="1">
    <source>
        <dbReference type="ARBA" id="ARBA00004202"/>
    </source>
</evidence>
<dbReference type="InterPro" id="IPR027417">
    <property type="entry name" value="P-loop_NTPase"/>
</dbReference>
<evidence type="ECO:0000313" key="15">
    <source>
        <dbReference type="Proteomes" id="UP000002593"/>
    </source>
</evidence>
<evidence type="ECO:0000256" key="2">
    <source>
        <dbReference type="ARBA" id="ARBA00022448"/>
    </source>
</evidence>
<dbReference type="PROSITE" id="PS00211">
    <property type="entry name" value="ABC_TRANSPORTER_1"/>
    <property type="match status" value="1"/>
</dbReference>
<dbReference type="GO" id="GO:0015833">
    <property type="term" value="P:peptide transport"/>
    <property type="evidence" value="ECO:0007669"/>
    <property type="project" value="InterPro"/>
</dbReference>
<dbReference type="FunFam" id="3.40.50.300:FF:000016">
    <property type="entry name" value="Oligopeptide ABC transporter ATP-binding component"/>
    <property type="match status" value="1"/>
</dbReference>
<evidence type="ECO:0000256" key="11">
    <source>
        <dbReference type="ARBA" id="ARBA00044143"/>
    </source>
</evidence>
<dbReference type="PANTHER" id="PTHR43297">
    <property type="entry name" value="OLIGOPEPTIDE TRANSPORT ATP-BINDING PROTEIN APPD"/>
    <property type="match status" value="1"/>
</dbReference>
<dbReference type="PANTHER" id="PTHR43297:SF13">
    <property type="entry name" value="NICKEL ABC TRANSPORTER, ATP-BINDING PROTEIN"/>
    <property type="match status" value="1"/>
</dbReference>
<dbReference type="PROSITE" id="PS50893">
    <property type="entry name" value="ABC_TRANSPORTER_2"/>
    <property type="match status" value="1"/>
</dbReference>
<evidence type="ECO:0000256" key="12">
    <source>
        <dbReference type="ARBA" id="ARBA00048610"/>
    </source>
</evidence>
<name>A2BKF4_HYPBU</name>
<keyword evidence="2" id="KW-0813">Transport</keyword>
<dbReference type="InterPro" id="IPR050388">
    <property type="entry name" value="ABC_Ni/Peptide_Import"/>
</dbReference>
<evidence type="ECO:0000256" key="7">
    <source>
        <dbReference type="ARBA" id="ARBA00023065"/>
    </source>
</evidence>
<dbReference type="Pfam" id="PF00005">
    <property type="entry name" value="ABC_tran"/>
    <property type="match status" value="1"/>
</dbReference>
<dbReference type="EC" id="7.2.2.11" evidence="10"/>
<reference evidence="14 15" key="1">
    <citation type="journal article" date="2007" name="Archaea">
        <title>The genome of Hyperthermus butylicus: a sulfur-reducing, peptide fermenting, neutrophilic Crenarchaeote growing up to 108 degrees C.</title>
        <authorList>
            <person name="Brugger K."/>
            <person name="Chen L."/>
            <person name="Stark M."/>
            <person name="Zibat A."/>
            <person name="Redder P."/>
            <person name="Ruepp A."/>
            <person name="Awayez M."/>
            <person name="She Q."/>
            <person name="Garrett R.A."/>
            <person name="Klenk H.P."/>
        </authorList>
    </citation>
    <scope>NUCLEOTIDE SEQUENCE [LARGE SCALE GENOMIC DNA]</scope>
    <source>
        <strain evidence="15">DSM 5456 / JCM 9403 / PLM1-5</strain>
    </source>
</reference>
<keyword evidence="15" id="KW-1185">Reference proteome</keyword>
<dbReference type="RefSeq" id="WP_011821783.1">
    <property type="nucleotide sequence ID" value="NC_008818.1"/>
</dbReference>
<dbReference type="CDD" id="cd03257">
    <property type="entry name" value="ABC_NikE_OppD_transporters"/>
    <property type="match status" value="1"/>
</dbReference>
<comment type="catalytic activity">
    <reaction evidence="12">
        <text>Ni(2+)(out) + ATP + H2O = Ni(2+)(in) + ADP + phosphate + H(+)</text>
        <dbReference type="Rhea" id="RHEA:15557"/>
        <dbReference type="ChEBI" id="CHEBI:15377"/>
        <dbReference type="ChEBI" id="CHEBI:15378"/>
        <dbReference type="ChEBI" id="CHEBI:30616"/>
        <dbReference type="ChEBI" id="CHEBI:43474"/>
        <dbReference type="ChEBI" id="CHEBI:49786"/>
        <dbReference type="ChEBI" id="CHEBI:456216"/>
        <dbReference type="EC" id="7.2.2.11"/>
    </reaction>
    <physiologicalReaction direction="left-to-right" evidence="12">
        <dbReference type="Rhea" id="RHEA:15558"/>
    </physiologicalReaction>
</comment>
<evidence type="ECO:0000313" key="14">
    <source>
        <dbReference type="EMBL" id="ABM80465.1"/>
    </source>
</evidence>
<dbReference type="HOGENOM" id="CLU_000604_1_23_2"/>
<keyword evidence="5 14" id="KW-0067">ATP-binding</keyword>
<dbReference type="InterPro" id="IPR003593">
    <property type="entry name" value="AAA+_ATPase"/>
</dbReference>
<feature type="domain" description="ABC transporter" evidence="13">
    <location>
        <begin position="13"/>
        <end position="269"/>
    </location>
</feature>
<keyword evidence="8" id="KW-0472">Membrane</keyword>
<dbReference type="InterPro" id="IPR003439">
    <property type="entry name" value="ABC_transporter-like_ATP-bd"/>
</dbReference>
<dbReference type="GO" id="GO:0016887">
    <property type="term" value="F:ATP hydrolysis activity"/>
    <property type="evidence" value="ECO:0007669"/>
    <property type="project" value="InterPro"/>
</dbReference>
<evidence type="ECO:0000256" key="10">
    <source>
        <dbReference type="ARBA" id="ARBA00039098"/>
    </source>
</evidence>
<evidence type="ECO:0000256" key="5">
    <source>
        <dbReference type="ARBA" id="ARBA00022840"/>
    </source>
</evidence>
<dbReference type="GeneID" id="4782202"/>
<evidence type="ECO:0000256" key="3">
    <source>
        <dbReference type="ARBA" id="ARBA00022475"/>
    </source>
</evidence>
<keyword evidence="4" id="KW-0547">Nucleotide-binding</keyword>
<dbReference type="EMBL" id="CP000493">
    <property type="protein sequence ID" value="ABM80465.1"/>
    <property type="molecule type" value="Genomic_DNA"/>
</dbReference>
<dbReference type="AlphaFoldDB" id="A2BKF4"/>
<dbReference type="SUPFAM" id="SSF52540">
    <property type="entry name" value="P-loop containing nucleoside triphosphate hydrolases"/>
    <property type="match status" value="1"/>
</dbReference>
<evidence type="ECO:0000259" key="13">
    <source>
        <dbReference type="PROSITE" id="PS50893"/>
    </source>
</evidence>
<organism evidence="14 15">
    <name type="scientific">Hyperthermus butylicus (strain DSM 5456 / JCM 9403 / PLM1-5)</name>
    <dbReference type="NCBI Taxonomy" id="415426"/>
    <lineage>
        <taxon>Archaea</taxon>
        <taxon>Thermoproteota</taxon>
        <taxon>Thermoprotei</taxon>
        <taxon>Desulfurococcales</taxon>
        <taxon>Pyrodictiaceae</taxon>
        <taxon>Hyperthermus</taxon>
    </lineage>
</organism>
<dbReference type="SMART" id="SM00382">
    <property type="entry name" value="AAA"/>
    <property type="match status" value="1"/>
</dbReference>
<dbReference type="Pfam" id="PF08352">
    <property type="entry name" value="oligo_HPY"/>
    <property type="match status" value="1"/>
</dbReference>
<gene>
    <name evidence="14" type="ordered locus">Hbut_0606</name>
</gene>
<protein>
    <recommendedName>
        <fullName evidence="11">Nickel import system ATP-binding protein NikD</fullName>
        <ecNumber evidence="10">7.2.2.11</ecNumber>
    </recommendedName>
</protein>
<keyword evidence="6" id="KW-1278">Translocase</keyword>
<evidence type="ECO:0000256" key="6">
    <source>
        <dbReference type="ARBA" id="ARBA00022967"/>
    </source>
</evidence>
<dbReference type="Proteomes" id="UP000002593">
    <property type="component" value="Chromosome"/>
</dbReference>
<sequence>MGGGMLRCRDPIVEVRDLYVNFYTYAGVVKAIYGVSFCIERGETYCLVGETGCGKSVTSRALTRLIQPPGRIEKGEIYYYPEPGKRIDIMRLSEEELRRIRGAEIAYIFQDPGSALDPLYTIGYQISETMLVHDMIKKIKEGFTRAVELLKKTLIPDPERRVKSYPHELSGGMKQRAVISMSLANNPKLIIADEPTTALDVTIQAQIMELLRELKRREGLTLLLITHNMGLVAEMCDRVAVMYAGIIVEEAPTEELFSNPLHPYTQLLLRAVPDPTKKIEKLESIPGTVPNLIHPPPGCRFHPRCPYMAEICRQDRPPEIWVNERHRVACWRYIDKHPNPARLIH</sequence>
<keyword evidence="3" id="KW-1003">Cell membrane</keyword>
<dbReference type="GO" id="GO:0005524">
    <property type="term" value="F:ATP binding"/>
    <property type="evidence" value="ECO:0007669"/>
    <property type="project" value="UniProtKB-KW"/>
</dbReference>
<keyword evidence="7" id="KW-0406">Ion transport</keyword>
<comment type="subunit">
    <text evidence="9">The complex is composed of two ATP-binding proteins (NikD and NikE), two transmembrane proteins (NikB and NikC) and a solute-binding protein (NikA).</text>
</comment>
<dbReference type="EnsemblBacteria" id="ABM80465">
    <property type="protein sequence ID" value="ABM80465"/>
    <property type="gene ID" value="Hbut_0606"/>
</dbReference>
<comment type="subcellular location">
    <subcellularLocation>
        <location evidence="1">Cell membrane</location>
        <topology evidence="1">Peripheral membrane protein</topology>
    </subcellularLocation>
</comment>
<evidence type="ECO:0000256" key="4">
    <source>
        <dbReference type="ARBA" id="ARBA00022741"/>
    </source>
</evidence>
<evidence type="ECO:0000256" key="8">
    <source>
        <dbReference type="ARBA" id="ARBA00023136"/>
    </source>
</evidence>
<dbReference type="InterPro" id="IPR017871">
    <property type="entry name" value="ABC_transporter-like_CS"/>
</dbReference>
<dbReference type="InterPro" id="IPR013563">
    <property type="entry name" value="Oligopep_ABC_C"/>
</dbReference>